<sequence length="312" mass="33219">MDRITAMQKLLDERDLLPLLEAMPECVLALAHRLRLSSYWELAGLASVLGFALANLKALPLVHSLRLLPSVRRLLTPRLFGRGGGKGKGKKSKKPSDGSSSGGGGGGGDVALPAAAHPALFRHNVAFSSAILLDLDINMHKSNSTFFADADASRAALLTSLLSDALAARGALFVLAGAQCRFLREIKPLRSYAVASQILTWTDKAFYTVTYFVTPRRGDAAAVCGFKGGPAAVMKDDQLRRKVFAIMISKYVLKAGRTTVAPAEVFGAADLLLSDDAKSGATEGKKVGDVLSAEDVDRVVQNGMQFVQDCML</sequence>
<keyword evidence="4" id="KW-1185">Reference proteome</keyword>
<evidence type="ECO:0000256" key="2">
    <source>
        <dbReference type="SAM" id="MobiDB-lite"/>
    </source>
</evidence>
<name>A0ABR1UEJ8_9PEZI</name>
<dbReference type="InterPro" id="IPR029069">
    <property type="entry name" value="HotDog_dom_sf"/>
</dbReference>
<feature type="region of interest" description="Disordered" evidence="2">
    <location>
        <begin position="79"/>
        <end position="105"/>
    </location>
</feature>
<comment type="similarity">
    <text evidence="1">Belongs to the lcsJ thioesterase family.</text>
</comment>
<dbReference type="Proteomes" id="UP001446871">
    <property type="component" value="Unassembled WGS sequence"/>
</dbReference>
<accession>A0ABR1UEJ8</accession>
<dbReference type="SUPFAM" id="SSF54637">
    <property type="entry name" value="Thioesterase/thiol ester dehydrase-isomerase"/>
    <property type="match status" value="1"/>
</dbReference>
<evidence type="ECO:0000313" key="4">
    <source>
        <dbReference type="Proteomes" id="UP001446871"/>
    </source>
</evidence>
<evidence type="ECO:0000313" key="3">
    <source>
        <dbReference type="EMBL" id="KAK8057325.1"/>
    </source>
</evidence>
<protein>
    <recommendedName>
        <fullName evidence="5">Capsule polysaccharide biosynthesis protein</fullName>
    </recommendedName>
</protein>
<evidence type="ECO:0008006" key="5">
    <source>
        <dbReference type="Google" id="ProtNLM"/>
    </source>
</evidence>
<dbReference type="Gene3D" id="3.10.129.10">
    <property type="entry name" value="Hotdog Thioesterase"/>
    <property type="match status" value="1"/>
</dbReference>
<reference evidence="3 4" key="1">
    <citation type="submission" date="2023-01" db="EMBL/GenBank/DDBJ databases">
        <title>Analysis of 21 Apiospora genomes using comparative genomics revels a genus with tremendous synthesis potential of carbohydrate active enzymes and secondary metabolites.</title>
        <authorList>
            <person name="Sorensen T."/>
        </authorList>
    </citation>
    <scope>NUCLEOTIDE SEQUENCE [LARGE SCALE GENOMIC DNA]</scope>
    <source>
        <strain evidence="3 4">CBS 83171</strain>
    </source>
</reference>
<dbReference type="PANTHER" id="PTHR12475:SF4">
    <property type="entry name" value="PROTEIN THEM6"/>
    <property type="match status" value="1"/>
</dbReference>
<gene>
    <name evidence="3" type="ORF">PG996_011262</name>
</gene>
<evidence type="ECO:0000256" key="1">
    <source>
        <dbReference type="ARBA" id="ARBA00038476"/>
    </source>
</evidence>
<dbReference type="Pfam" id="PF13279">
    <property type="entry name" value="4HBT_2"/>
    <property type="match status" value="1"/>
</dbReference>
<dbReference type="EMBL" id="JAQQWM010000007">
    <property type="protein sequence ID" value="KAK8057325.1"/>
    <property type="molecule type" value="Genomic_DNA"/>
</dbReference>
<proteinExistence type="inferred from homology"/>
<dbReference type="PANTHER" id="PTHR12475">
    <property type="match status" value="1"/>
</dbReference>
<comment type="caution">
    <text evidence="3">The sequence shown here is derived from an EMBL/GenBank/DDBJ whole genome shotgun (WGS) entry which is preliminary data.</text>
</comment>
<dbReference type="CDD" id="cd00586">
    <property type="entry name" value="4HBT"/>
    <property type="match status" value="1"/>
</dbReference>
<organism evidence="3 4">
    <name type="scientific">Apiospora saccharicola</name>
    <dbReference type="NCBI Taxonomy" id="335842"/>
    <lineage>
        <taxon>Eukaryota</taxon>
        <taxon>Fungi</taxon>
        <taxon>Dikarya</taxon>
        <taxon>Ascomycota</taxon>
        <taxon>Pezizomycotina</taxon>
        <taxon>Sordariomycetes</taxon>
        <taxon>Xylariomycetidae</taxon>
        <taxon>Amphisphaeriales</taxon>
        <taxon>Apiosporaceae</taxon>
        <taxon>Apiospora</taxon>
    </lineage>
</organism>
<dbReference type="InterPro" id="IPR051490">
    <property type="entry name" value="THEM6_lcsJ_thioesterase"/>
</dbReference>